<dbReference type="AlphaFoldDB" id="A0A736R806"/>
<gene>
    <name evidence="1" type="ORF">GNB58_004018</name>
</gene>
<evidence type="ECO:0000313" key="1">
    <source>
        <dbReference type="EMBL" id="HAE7766965.1"/>
    </source>
</evidence>
<accession>A0A736R806</accession>
<name>A0A736R806_SALHO</name>
<protein>
    <recommendedName>
        <fullName evidence="2">DUF1482 family protein</fullName>
    </recommendedName>
</protein>
<reference evidence="1" key="1">
    <citation type="journal article" date="2018" name="Genome Biol.">
        <title>SKESA: strategic k-mer extension for scrupulous assemblies.</title>
        <authorList>
            <person name="Souvorov A."/>
            <person name="Agarwala R."/>
            <person name="Lipman D.J."/>
        </authorList>
    </citation>
    <scope>NUCLEOTIDE SEQUENCE</scope>
    <source>
        <strain evidence="1">2584-68</strain>
    </source>
</reference>
<dbReference type="EMBL" id="DAATAH010000063">
    <property type="protein sequence ID" value="HAE7766965.1"/>
    <property type="molecule type" value="Genomic_DNA"/>
</dbReference>
<comment type="caution">
    <text evidence="1">The sequence shown here is derived from an EMBL/GenBank/DDBJ whole genome shotgun (WGS) entry which is preliminary data.</text>
</comment>
<sequence length="56" mass="6240">MWVLILWMFTSGTEGEGLVITSPEFTTESACRAAFQEVKRVNAGEIYLRGVCTPKD</sequence>
<reference evidence="1" key="2">
    <citation type="submission" date="2018-07" db="EMBL/GenBank/DDBJ databases">
        <authorList>
            <consortium name="NCBI Pathogen Detection Project"/>
        </authorList>
    </citation>
    <scope>NUCLEOTIDE SEQUENCE</scope>
    <source>
        <strain evidence="1">2584-68</strain>
    </source>
</reference>
<evidence type="ECO:0008006" key="2">
    <source>
        <dbReference type="Google" id="ProtNLM"/>
    </source>
</evidence>
<proteinExistence type="predicted"/>
<organism evidence="1">
    <name type="scientific">Salmonella enterica subsp. houtenae serovar 45:g,z51:-</name>
    <dbReference type="NCBI Taxonomy" id="1967611"/>
    <lineage>
        <taxon>Bacteria</taxon>
        <taxon>Pseudomonadati</taxon>
        <taxon>Pseudomonadota</taxon>
        <taxon>Gammaproteobacteria</taxon>
        <taxon>Enterobacterales</taxon>
        <taxon>Enterobacteriaceae</taxon>
        <taxon>Salmonella</taxon>
    </lineage>
</organism>